<feature type="domain" description="HYR" evidence="3">
    <location>
        <begin position="1482"/>
        <end position="1563"/>
    </location>
</feature>
<evidence type="ECO:0000256" key="1">
    <source>
        <dbReference type="ARBA" id="ARBA00022729"/>
    </source>
</evidence>
<dbReference type="Proteomes" id="UP001254488">
    <property type="component" value="Unassembled WGS sequence"/>
</dbReference>
<dbReference type="Gene3D" id="2.60.40.10">
    <property type="entry name" value="Immunoglobulins"/>
    <property type="match status" value="1"/>
</dbReference>
<dbReference type="InterPro" id="IPR026444">
    <property type="entry name" value="Secre_tail"/>
</dbReference>
<accession>A0ABU2Y987</accession>
<dbReference type="InterPro" id="IPR003410">
    <property type="entry name" value="HYR_dom"/>
</dbReference>
<dbReference type="PANTHER" id="PTHR46343">
    <property type="entry name" value="HYR DOMAIN-CONTAINING PROTEIN"/>
    <property type="match status" value="1"/>
</dbReference>
<dbReference type="Gene3D" id="2.60.40.4140">
    <property type="match status" value="1"/>
</dbReference>
<keyword evidence="2" id="KW-0677">Repeat</keyword>
<keyword evidence="5" id="KW-1185">Reference proteome</keyword>
<organism evidence="4 5">
    <name type="scientific">Patiriisocius hiemis</name>
    <dbReference type="NCBI Taxonomy" id="3075604"/>
    <lineage>
        <taxon>Bacteria</taxon>
        <taxon>Pseudomonadati</taxon>
        <taxon>Bacteroidota</taxon>
        <taxon>Flavobacteriia</taxon>
        <taxon>Flavobacteriales</taxon>
        <taxon>Flavobacteriaceae</taxon>
        <taxon>Patiriisocius</taxon>
    </lineage>
</organism>
<evidence type="ECO:0000259" key="3">
    <source>
        <dbReference type="PROSITE" id="PS50825"/>
    </source>
</evidence>
<dbReference type="Pfam" id="PF18962">
    <property type="entry name" value="Por_Secre_tail"/>
    <property type="match status" value="1"/>
</dbReference>
<evidence type="ECO:0000313" key="5">
    <source>
        <dbReference type="Proteomes" id="UP001254488"/>
    </source>
</evidence>
<evidence type="ECO:0000313" key="4">
    <source>
        <dbReference type="EMBL" id="MDT0554385.1"/>
    </source>
</evidence>
<comment type="caution">
    <text evidence="4">The sequence shown here is derived from an EMBL/GenBank/DDBJ whole genome shotgun (WGS) entry which is preliminary data.</text>
</comment>
<protein>
    <submittedName>
        <fullName evidence="4">HYR domain-containing protein</fullName>
    </submittedName>
</protein>
<name>A0ABU2Y987_9FLAO</name>
<gene>
    <name evidence="4" type="ORF">RM538_00095</name>
</gene>
<dbReference type="EMBL" id="JAVRHZ010000001">
    <property type="protein sequence ID" value="MDT0554385.1"/>
    <property type="molecule type" value="Genomic_DNA"/>
</dbReference>
<feature type="domain" description="HYR" evidence="3">
    <location>
        <begin position="1643"/>
        <end position="1725"/>
    </location>
</feature>
<keyword evidence="1" id="KW-0732">Signal</keyword>
<dbReference type="Pfam" id="PF02494">
    <property type="entry name" value="HYR"/>
    <property type="match status" value="1"/>
</dbReference>
<dbReference type="PROSITE" id="PS50825">
    <property type="entry name" value="HYR"/>
    <property type="match status" value="2"/>
</dbReference>
<dbReference type="InterPro" id="IPR013783">
    <property type="entry name" value="Ig-like_fold"/>
</dbReference>
<sequence>MKKNYILILFFSVMLFGSTTEIQSQTTEDFETETVGSQTFSEGGFSFTSNTANFQVDDFGGVSGAGSGDSDQYMDNFAEIAAAGPKTYTFTRTAGPTTFFTMQAVDFYLSSLGDASFPTDDGTLTIIGRTGTTVEYTAMYNTGDPIYETDFSGDNGFFNVDFTNLPSVGDQSNTNIDNIQFIIGGAFRYIAIDDFEFDDEVLNTDPPEVQSIAVVGMPASTATSVDFLVTFNENANNVSTDDFSLDTVGTFGTIASVSASSGTSITVTVNGISGEGTISIDLNAGTDIADDLGNSGPPAFTAGQNHTVSRCFAETFESFTAGDVQFSSNGIDFTTATGTNDLEVEVFTNGGVGPSDKFLSNTSDQGIGKVYSITTVGTELFNVEGLFAYLSSGNNGLPNPTNDGDITFEGRLSGSTLYTIQKNTGFPTDFSTNNGFFFYDFGADGLTNIDELRITLGGSFVYLAIDDFEHCEEVNTASPPIVQSINLIGNPPANSASVNFEVIFNENAVNVSVDDFSLDIAGTAMGTISGITGTGNTYNVAINGISGEGSLRLDLNAGTNIEDGDGNTPPDPFIEGERFIVSICNVETFEGLADGDFTWTTDIVPWTTQGAGFSVDEFIGAGAGGSDRYLDNLTSQATGDVNIIEISDTQDVKMSSMEIYVSSILNGDNPTDNGTLQVRGLLDGVEVFSVTKSSGFPTTFGSTQGFYLWDFATEGGFDWSMDDIDEIELTIGGSFQYIAVDNFKFCQEPPVLFTALADLCIDDGVQTGLGGATPTGGVYSGPGVTDDGNGMTYSFDPAAAGVGTHTLTYTQGGESATDDVEVFALPTVSFTALADLCIDDGVQAGLGGGTPTGGVYSGTGVTDDGNGMTYSFDPAAAGVGTHTITYTYTDPNGCTNSANDDVEVFALPAVSFTALADLCVNDGVQAGLGGGTPTGGVYSGPGVTDDGNGMTYSFDPAAAGVGTHTITYTYTDPNGCTNSANDDVEVFALPVVTFTALADLCIDDGVQTSLGGGTPTGGVYSGPGVTDDGNGMTYSFDPAAAGVGTHTITYTFTNSNGCTNSANDNVEVFALPTVTFTAPADLCIDAGVQAGLGGGTPTGGVYSGTGVTDDGNGMTYSFDPAAAGIGTHTITYTYTDPNGCTNSANDDVEVFALPTVTFTAPDPDVCVEDAVVTGLSGGMPTGGVYSGTGVTDDGNGMTFSFDPTASAPAGGNIPVTYTFTDANGCTNSDTDTIFVDPVCCELIVDCSNITDQNLSCRSDLPSVDFSLPIIVESCGDVILSALTIIPGNSACPGDPLIVQRTYFIQDEDGNMVECMQTFTIIDDTAPVITCPADVTVQCDESTDPADTGMATATDNCDNNPSVTFSDTIVAGAGNNSTITRTWTATDTCGNMSTSCVQTIEVVDTTPPAITCPADITVECDESTDPADTGMATAIDNCDAAPLITFNDVVTPGIGNNSTITRTWTATDANGNASNCDQIIEVVDSTPPVIICPADLTIECDDDPSPANTGMATATDNCDTAPVITFTDVVVAGVGSNSTITRTWTATDANGNASSCDQVIEVVDTTPPTPVCMDITVSLDENGMYVLNPSEIDGGSTDNCDPAPSLFVFPDTFTCDDIGTNNVTLTVTDANGNANVCGAIVTVVDDTPPTISCPADITVSADAGMCDATVSFGPAVALDNCNVTVTQTDGPLSGTSFPVGTTVVAFTATDAGGNSTVCTFNVTVTDDELPAAVCQDITVALDEFGAASIMASDVDGGSTDNCAIDTLSIDIDTFDCSNVGPNNVVLTVTDVNGNVNTCTAVVTVEDTTAPLAICQNITVQLDANGMVSIVPSDVDGGSSDACGIDTLTVDIDTFDCSNVGANDVVLTVTDVNGNSSTCTATVTVEDTIAPTLVCQPATITIGPDGTATVDPLILLDQTNPLDNCTIDSLATNAGTLDCSDVGSTITVTVFAVDANGNIASCETTLTIEDSLGPVFDQGTLPEDTSRDPEPNGIYTLEDFTVGVAASDNCSDPLLPIVIAQDPAPGTPLGVGVYDITLTAMDDLGNETDYIFELTVNPILGVEDTNFTSLSLYPNPASDMVTLSNPNNLELQEVAIYDLMGRLVNTIKLMDMGTERNIDVSLLQSATYLIVIKGKQGITTKQLIIE</sequence>
<reference evidence="4 5" key="1">
    <citation type="submission" date="2023-09" db="EMBL/GenBank/DDBJ databases">
        <authorList>
            <person name="Rey-Velasco X."/>
        </authorList>
    </citation>
    <scope>NUCLEOTIDE SEQUENCE [LARGE SCALE GENOMIC DNA]</scope>
    <source>
        <strain evidence="4 5">W242</strain>
    </source>
</reference>
<proteinExistence type="predicted"/>
<dbReference type="NCBIfam" id="TIGR04183">
    <property type="entry name" value="Por_Secre_tail"/>
    <property type="match status" value="1"/>
</dbReference>
<evidence type="ECO:0000256" key="2">
    <source>
        <dbReference type="ARBA" id="ARBA00022737"/>
    </source>
</evidence>
<dbReference type="InterPro" id="IPR043555">
    <property type="entry name" value="SRPX-like"/>
</dbReference>
<dbReference type="RefSeq" id="WP_311331351.1">
    <property type="nucleotide sequence ID" value="NZ_JAVRHZ010000001.1"/>
</dbReference>
<dbReference type="PANTHER" id="PTHR46343:SF2">
    <property type="entry name" value="SUSHI_VON WILLEBRAND FACTOR TYPE A_EGF_PENTRAXIN DOMAIN-CONTAINING 1"/>
    <property type="match status" value="1"/>
</dbReference>